<evidence type="ECO:0000313" key="1">
    <source>
        <dbReference type="EMBL" id="EYC15663.1"/>
    </source>
</evidence>
<evidence type="ECO:0000313" key="2">
    <source>
        <dbReference type="Proteomes" id="UP000024635"/>
    </source>
</evidence>
<protein>
    <recommendedName>
        <fullName evidence="3">Endonuclease/exonuclease/phosphatase domain-containing protein</fullName>
    </recommendedName>
</protein>
<reference evidence="2" key="1">
    <citation type="journal article" date="2015" name="Nat. Genet.">
        <title>The genome and transcriptome of the zoonotic hookworm Ancylostoma ceylanicum identify infection-specific gene families.</title>
        <authorList>
            <person name="Schwarz E.M."/>
            <person name="Hu Y."/>
            <person name="Antoshechkin I."/>
            <person name="Miller M.M."/>
            <person name="Sternberg P.W."/>
            <person name="Aroian R.V."/>
        </authorList>
    </citation>
    <scope>NUCLEOTIDE SEQUENCE</scope>
    <source>
        <strain evidence="2">HY135</strain>
    </source>
</reference>
<evidence type="ECO:0008006" key="3">
    <source>
        <dbReference type="Google" id="ProtNLM"/>
    </source>
</evidence>
<gene>
    <name evidence="1" type="primary">Acey_s0036.g3282</name>
    <name evidence="1" type="ORF">Y032_0036g3282</name>
</gene>
<dbReference type="InterPro" id="IPR036691">
    <property type="entry name" value="Endo/exonu/phosph_ase_sf"/>
</dbReference>
<dbReference type="SUPFAM" id="SSF56219">
    <property type="entry name" value="DNase I-like"/>
    <property type="match status" value="1"/>
</dbReference>
<dbReference type="Gene3D" id="3.60.10.10">
    <property type="entry name" value="Endonuclease/exonuclease/phosphatase"/>
    <property type="match status" value="1"/>
</dbReference>
<comment type="caution">
    <text evidence="1">The sequence shown here is derived from an EMBL/GenBank/DDBJ whole genome shotgun (WGS) entry which is preliminary data.</text>
</comment>
<name>A0A016UMC4_9BILA</name>
<dbReference type="EMBL" id="JARK01001372">
    <property type="protein sequence ID" value="EYC15663.1"/>
    <property type="molecule type" value="Genomic_DNA"/>
</dbReference>
<keyword evidence="2" id="KW-1185">Reference proteome</keyword>
<dbReference type="AlphaFoldDB" id="A0A016UMC4"/>
<proteinExistence type="predicted"/>
<dbReference type="Proteomes" id="UP000024635">
    <property type="component" value="Unassembled WGS sequence"/>
</dbReference>
<accession>A0A016UMC4</accession>
<sequence length="160" mass="18294">MFHPHYDHIQVATLNVRRLSNRERLTELQEALRGTYVDILAVTELRRRETGRMDLVDSEYRFFYAGPEDVKAPSGTGFLVSKRMIPFGEAFQRETDRISRLDLRVGGHVIRCPSIYAPPSSCAGFDEKKRGRLQQIFGRTPSTASIQLPKVMLGQTRVLK</sequence>
<dbReference type="OrthoDB" id="5873243at2759"/>
<organism evidence="1 2">
    <name type="scientific">Ancylostoma ceylanicum</name>
    <dbReference type="NCBI Taxonomy" id="53326"/>
    <lineage>
        <taxon>Eukaryota</taxon>
        <taxon>Metazoa</taxon>
        <taxon>Ecdysozoa</taxon>
        <taxon>Nematoda</taxon>
        <taxon>Chromadorea</taxon>
        <taxon>Rhabditida</taxon>
        <taxon>Rhabditina</taxon>
        <taxon>Rhabditomorpha</taxon>
        <taxon>Strongyloidea</taxon>
        <taxon>Ancylostomatidae</taxon>
        <taxon>Ancylostomatinae</taxon>
        <taxon>Ancylostoma</taxon>
    </lineage>
</organism>